<organism evidence="1 2">
    <name type="scientific">Lactococcus lactis</name>
    <dbReference type="NCBI Taxonomy" id="1358"/>
    <lineage>
        <taxon>Bacteria</taxon>
        <taxon>Bacillati</taxon>
        <taxon>Bacillota</taxon>
        <taxon>Bacilli</taxon>
        <taxon>Lactobacillales</taxon>
        <taxon>Streptococcaceae</taxon>
        <taxon>Lactococcus</taxon>
    </lineage>
</organism>
<gene>
    <name evidence="1" type="ORF">OGZ51_05030</name>
</gene>
<reference evidence="1" key="1">
    <citation type="submission" date="2022-10" db="EMBL/GenBank/DDBJ databases">
        <authorList>
            <person name="Turner M.S."/>
            <person name="Huang W."/>
        </authorList>
    </citation>
    <scope>NUCLEOTIDE SEQUENCE</scope>
    <source>
        <strain evidence="1">3</strain>
    </source>
</reference>
<sequence length="76" mass="8261">MKTEKKSENYSYSIAQDIKEIVSISASLGADGAFNFNISISEAELYHANSTEVNSEIEKLLEGITAQAKAYIATVN</sequence>
<accession>A0A9X4S7L2</accession>
<dbReference type="RefSeq" id="WP_278228829.1">
    <property type="nucleotide sequence ID" value="NZ_JAOWLY010000004.1"/>
</dbReference>
<reference evidence="1" key="2">
    <citation type="journal article" date="2023" name="Food Microbiol.">
        <title>Evaluation of the fermentation potential of lactic acid bacteria isolated from herbs, fruits and vegetables as starter cultures in nut-based milk alternatives.</title>
        <authorList>
            <person name="Huang W."/>
            <person name="Dong A."/>
            <person name="Pham H.T."/>
            <person name="Zhou C."/>
            <person name="Huo Z."/>
            <person name="Watjen A.P."/>
            <person name="Prakash S."/>
            <person name="Bang-Berthelsen C.H."/>
            <person name="Turner M.S."/>
        </authorList>
    </citation>
    <scope>NUCLEOTIDE SEQUENCE</scope>
    <source>
        <strain evidence="1">3</strain>
    </source>
</reference>
<protein>
    <submittedName>
        <fullName evidence="1">Uncharacterized protein</fullName>
    </submittedName>
</protein>
<evidence type="ECO:0000313" key="1">
    <source>
        <dbReference type="EMBL" id="MDG4983509.1"/>
    </source>
</evidence>
<proteinExistence type="predicted"/>
<dbReference type="Proteomes" id="UP001152614">
    <property type="component" value="Unassembled WGS sequence"/>
</dbReference>
<comment type="caution">
    <text evidence="1">The sequence shown here is derived from an EMBL/GenBank/DDBJ whole genome shotgun (WGS) entry which is preliminary data.</text>
</comment>
<evidence type="ECO:0000313" key="2">
    <source>
        <dbReference type="Proteomes" id="UP001152614"/>
    </source>
</evidence>
<dbReference type="EMBL" id="JAOWLY010000004">
    <property type="protein sequence ID" value="MDG4983509.1"/>
    <property type="molecule type" value="Genomic_DNA"/>
</dbReference>
<name>A0A9X4S7L2_9LACT</name>
<dbReference type="AlphaFoldDB" id="A0A9X4S7L2"/>